<evidence type="ECO:0000256" key="1">
    <source>
        <dbReference type="SAM" id="SignalP"/>
    </source>
</evidence>
<feature type="chain" id="PRO_5042121604" description="Secreted protein" evidence="1">
    <location>
        <begin position="30"/>
        <end position="81"/>
    </location>
</feature>
<dbReference type="AlphaFoldDB" id="A0AAD9QRK9"/>
<evidence type="ECO:0000313" key="3">
    <source>
        <dbReference type="Proteomes" id="UP001249851"/>
    </source>
</evidence>
<evidence type="ECO:0000313" key="2">
    <source>
        <dbReference type="EMBL" id="KAK2566070.1"/>
    </source>
</evidence>
<keyword evidence="1" id="KW-0732">Signal</keyword>
<sequence>MFPLSQRMQPALVLAAVSLATHFGYFARAQDVGITTLSNWTQCSSICWCGKDNSGHVHAHCSVRKLEKGVEFNLSRDLYAL</sequence>
<evidence type="ECO:0008006" key="4">
    <source>
        <dbReference type="Google" id="ProtNLM"/>
    </source>
</evidence>
<gene>
    <name evidence="2" type="ORF">P5673_010404</name>
</gene>
<protein>
    <recommendedName>
        <fullName evidence="4">Secreted protein</fullName>
    </recommendedName>
</protein>
<comment type="caution">
    <text evidence="2">The sequence shown here is derived from an EMBL/GenBank/DDBJ whole genome shotgun (WGS) entry which is preliminary data.</text>
</comment>
<dbReference type="EMBL" id="JARQWQ010000018">
    <property type="protein sequence ID" value="KAK2566070.1"/>
    <property type="molecule type" value="Genomic_DNA"/>
</dbReference>
<organism evidence="2 3">
    <name type="scientific">Acropora cervicornis</name>
    <name type="common">Staghorn coral</name>
    <dbReference type="NCBI Taxonomy" id="6130"/>
    <lineage>
        <taxon>Eukaryota</taxon>
        <taxon>Metazoa</taxon>
        <taxon>Cnidaria</taxon>
        <taxon>Anthozoa</taxon>
        <taxon>Hexacorallia</taxon>
        <taxon>Scleractinia</taxon>
        <taxon>Astrocoeniina</taxon>
        <taxon>Acroporidae</taxon>
        <taxon>Acropora</taxon>
    </lineage>
</organism>
<name>A0AAD9QRK9_ACRCE</name>
<dbReference type="Proteomes" id="UP001249851">
    <property type="component" value="Unassembled WGS sequence"/>
</dbReference>
<keyword evidence="3" id="KW-1185">Reference proteome</keyword>
<accession>A0AAD9QRK9</accession>
<feature type="signal peptide" evidence="1">
    <location>
        <begin position="1"/>
        <end position="29"/>
    </location>
</feature>
<proteinExistence type="predicted"/>
<reference evidence="2" key="1">
    <citation type="journal article" date="2023" name="G3 (Bethesda)">
        <title>Whole genome assembly and annotation of the endangered Caribbean coral Acropora cervicornis.</title>
        <authorList>
            <person name="Selwyn J.D."/>
            <person name="Vollmer S.V."/>
        </authorList>
    </citation>
    <scope>NUCLEOTIDE SEQUENCE</scope>
    <source>
        <strain evidence="2">K2</strain>
    </source>
</reference>
<reference evidence="2" key="2">
    <citation type="journal article" date="2023" name="Science">
        <title>Genomic signatures of disease resistance in endangered staghorn corals.</title>
        <authorList>
            <person name="Vollmer S.V."/>
            <person name="Selwyn J.D."/>
            <person name="Despard B.A."/>
            <person name="Roesel C.L."/>
        </authorList>
    </citation>
    <scope>NUCLEOTIDE SEQUENCE</scope>
    <source>
        <strain evidence="2">K2</strain>
    </source>
</reference>